<feature type="domain" description="MucBP" evidence="4">
    <location>
        <begin position="206"/>
        <end position="228"/>
    </location>
</feature>
<organism evidence="6 7">
    <name type="scientific">Lactobacillus amylovorus</name>
    <dbReference type="NCBI Taxonomy" id="1604"/>
    <lineage>
        <taxon>Bacteria</taxon>
        <taxon>Bacillati</taxon>
        <taxon>Bacillota</taxon>
        <taxon>Bacilli</taxon>
        <taxon>Lactobacillales</taxon>
        <taxon>Lactobacillaceae</taxon>
        <taxon>Lactobacillus</taxon>
    </lineage>
</organism>
<accession>A0A9X3W9I6</accession>
<evidence type="ECO:0000259" key="4">
    <source>
        <dbReference type="Pfam" id="PF06458"/>
    </source>
</evidence>
<gene>
    <name evidence="6" type="ORF">ODV15_07465</name>
</gene>
<evidence type="ECO:0008006" key="8">
    <source>
        <dbReference type="Google" id="ProtNLM"/>
    </source>
</evidence>
<reference evidence="6" key="1">
    <citation type="journal article" date="2022" name="Microorganisms">
        <title>Antibiotic Susceptibility, Resistance Gene Determinants and Corresponding Genomic Regions in Lactobacillus amylovorus Isolates Derived from Wild Boars and Domestic Pigs.</title>
        <authorList>
            <person name="Moravkova M."/>
            <person name="Kostovova I."/>
            <person name="Kavanova K."/>
            <person name="Pechar R."/>
            <person name="Stanek S."/>
            <person name="Brychta A."/>
            <person name="Zeman M."/>
            <person name="Kubasova T."/>
        </authorList>
    </citation>
    <scope>NUCLEOTIDE SEQUENCE</scope>
    <source>
        <strain evidence="6">M356A</strain>
    </source>
</reference>
<evidence type="ECO:0000256" key="3">
    <source>
        <dbReference type="SAM" id="SignalP"/>
    </source>
</evidence>
<feature type="compositionally biased region" description="Low complexity" evidence="2">
    <location>
        <begin position="363"/>
        <end position="402"/>
    </location>
</feature>
<dbReference type="AlphaFoldDB" id="A0A9X3W9I6"/>
<name>A0A9X3W9I6_LACAM</name>
<proteinExistence type="predicted"/>
<dbReference type="Pfam" id="PF06458">
    <property type="entry name" value="MucBP"/>
    <property type="match status" value="1"/>
</dbReference>
<dbReference type="Gene3D" id="2.60.40.4300">
    <property type="match status" value="2"/>
</dbReference>
<dbReference type="Pfam" id="PF17966">
    <property type="entry name" value="Muc_B2"/>
    <property type="match status" value="1"/>
</dbReference>
<dbReference type="EMBL" id="JAOTGU010000010">
    <property type="protein sequence ID" value="MDB6262385.1"/>
    <property type="molecule type" value="Genomic_DNA"/>
</dbReference>
<evidence type="ECO:0000256" key="2">
    <source>
        <dbReference type="SAM" id="MobiDB-lite"/>
    </source>
</evidence>
<feature type="region of interest" description="Disordered" evidence="2">
    <location>
        <begin position="336"/>
        <end position="430"/>
    </location>
</feature>
<dbReference type="InterPro" id="IPR009459">
    <property type="entry name" value="MucBP_dom"/>
</dbReference>
<feature type="chain" id="PRO_5040853145" description="Cell surface protein" evidence="3">
    <location>
        <begin position="38"/>
        <end position="459"/>
    </location>
</feature>
<feature type="domain" description="Mub B2-like" evidence="5">
    <location>
        <begin position="62"/>
        <end position="140"/>
    </location>
</feature>
<evidence type="ECO:0000259" key="5">
    <source>
        <dbReference type="Pfam" id="PF17966"/>
    </source>
</evidence>
<evidence type="ECO:0000256" key="1">
    <source>
        <dbReference type="ARBA" id="ARBA00022737"/>
    </source>
</evidence>
<keyword evidence="3" id="KW-0732">Signal</keyword>
<evidence type="ECO:0000313" key="7">
    <source>
        <dbReference type="Proteomes" id="UP001143700"/>
    </source>
</evidence>
<comment type="caution">
    <text evidence="6">The sequence shown here is derived from an EMBL/GenBank/DDBJ whole genome shotgun (WGS) entry which is preliminary data.</text>
</comment>
<protein>
    <recommendedName>
        <fullName evidence="8">Cell surface protein</fullName>
    </recommendedName>
</protein>
<dbReference type="InterPro" id="IPR041495">
    <property type="entry name" value="Mub_B2"/>
</dbReference>
<feature type="signal peptide" evidence="3">
    <location>
        <begin position="1"/>
        <end position="37"/>
    </location>
</feature>
<dbReference type="Proteomes" id="UP001143700">
    <property type="component" value="Unassembled WGS sequence"/>
</dbReference>
<keyword evidence="1" id="KW-0677">Repeat</keyword>
<dbReference type="RefSeq" id="WP_271870276.1">
    <property type="nucleotide sequence ID" value="NZ_JAOTGU010000010.1"/>
</dbReference>
<reference evidence="6" key="2">
    <citation type="submission" date="2022-10" db="EMBL/GenBank/DDBJ databases">
        <authorList>
            <person name="Kostovova I."/>
            <person name="Moravkova M."/>
            <person name="Pechar R."/>
        </authorList>
    </citation>
    <scope>NUCLEOTIDE SEQUENCE</scope>
    <source>
        <strain evidence="6">M356A</strain>
    </source>
</reference>
<feature type="compositionally biased region" description="Basic and acidic residues" evidence="2">
    <location>
        <begin position="342"/>
        <end position="362"/>
    </location>
</feature>
<evidence type="ECO:0000313" key="6">
    <source>
        <dbReference type="EMBL" id="MDB6262385.1"/>
    </source>
</evidence>
<sequence length="459" mass="48671">MKLNQKRKKVLVRSTAALGALLVCGGAVTSSPLVMHADETPSTHTEAVAPTGSALDNTKWTAVDKAKTITRTIHYIDEDGKPVAPDVVESHTGEVFESKNGDTTVKRAFAIVNGVATNVQPKFAQVVSPSVRGYKLKSTQYATIPEQGWSLDGTQVKDDKTGFYTNLSQDEVINVVYEKDGTATELKDEVPVAGYTVLSVKTMTRTIQYQDENGKELHSPEIETVKYETVASDKLTPKEQQDSKNQQVAVVNITRDADGNITGQSAQILNTPAYKLKDVVSPKINGMKLQNSKFKVLSGQYMWLSDKPYVHATLDNGLDQYMVNDEIVTVIYVPQTKKDKKKAAEKNAKATEKKAKQTKDAKGTAAAAGSAASDSNDGTGSASDADAGSASSDKGGSGSSDSGDFDGGSGSVGSGSDSGSTLPQTGNKKASSSLLGAGVVFLLSSLTMAWDGIKKRLVK</sequence>